<dbReference type="PROSITE" id="PS51257">
    <property type="entry name" value="PROKAR_LIPOPROTEIN"/>
    <property type="match status" value="1"/>
</dbReference>
<dbReference type="Pfam" id="PF18933">
    <property type="entry name" value="PsbP_2"/>
    <property type="match status" value="1"/>
</dbReference>
<dbReference type="GeneID" id="60421125"/>
<dbReference type="Proteomes" id="UP000058925">
    <property type="component" value="Chromosome"/>
</dbReference>
<sequence length="213" mass="24285">MYGLKVLVPFSIIFCFGLMTLACYEYDNVYGSLVSNNSTENNLNYTIYSDDRLGISFEYPSDWNVEEKINRFSKYSDVLVYNGNNSFKIMKSQSNSDTVMAEKLGGLKEVVEIILPPEERVVGEIEENRYAIDGSDTVSVLTAMEGLTNIPDKGLERILLIHDDVLYILTYQNTVVEFDSKQSQETIQHILSSFRFIDSTDEEDPDDINEDDD</sequence>
<keyword evidence="2" id="KW-1185">Reference proteome</keyword>
<evidence type="ECO:0008006" key="3">
    <source>
        <dbReference type="Google" id="ProtNLM"/>
    </source>
</evidence>
<proteinExistence type="predicted"/>
<protein>
    <recommendedName>
        <fullName evidence="3">PsbP C-terminal domain-containing protein</fullName>
    </recommendedName>
</protein>
<dbReference type="Gene3D" id="3.40.1000.10">
    <property type="entry name" value="Mog1/PsbP, alpha/beta/alpha sandwich"/>
    <property type="match status" value="1"/>
</dbReference>
<gene>
    <name evidence="1" type="ORF">NMY3_01003</name>
</gene>
<dbReference type="AlphaFoldDB" id="A0A654LUW1"/>
<accession>A0A654LUW1</accession>
<dbReference type="EMBL" id="CP012850">
    <property type="protein sequence ID" value="ALI35208.1"/>
    <property type="molecule type" value="Genomic_DNA"/>
</dbReference>
<dbReference type="RefSeq" id="WP_231100274.1">
    <property type="nucleotide sequence ID" value="NZ_CP012850.1"/>
</dbReference>
<dbReference type="KEGG" id="taa:NMY3_01003"/>
<evidence type="ECO:0000313" key="1">
    <source>
        <dbReference type="EMBL" id="ALI35208.1"/>
    </source>
</evidence>
<reference evidence="2" key="1">
    <citation type="submission" date="2015-10" db="EMBL/GenBank/DDBJ databases">
        <title>Niche specialization of a soil ammonia-oxidizing archaeon, Candidatus Nitrosocosmicus oleophilus.</title>
        <authorList>
            <person name="Jung M.-Y."/>
            <person name="Rhee S.-K."/>
        </authorList>
    </citation>
    <scope>NUCLEOTIDE SEQUENCE [LARGE SCALE GENOMIC DNA]</scope>
    <source>
        <strain evidence="2">MY3</strain>
    </source>
</reference>
<evidence type="ECO:0000313" key="2">
    <source>
        <dbReference type="Proteomes" id="UP000058925"/>
    </source>
</evidence>
<organism evidence="1 2">
    <name type="scientific">Candidatus Nitrosocosmicus oleophilus</name>
    <dbReference type="NCBI Taxonomy" id="1353260"/>
    <lineage>
        <taxon>Archaea</taxon>
        <taxon>Nitrososphaerota</taxon>
        <taxon>Nitrososphaeria</taxon>
        <taxon>Nitrososphaerales</taxon>
        <taxon>Nitrososphaeraceae</taxon>
        <taxon>Candidatus Nitrosocosmicus</taxon>
    </lineage>
</organism>
<name>A0A654LUW1_9ARCH</name>